<feature type="transmembrane region" description="Helical" evidence="7">
    <location>
        <begin position="186"/>
        <end position="207"/>
    </location>
</feature>
<keyword evidence="3" id="KW-1003">Cell membrane</keyword>
<dbReference type="SUPFAM" id="SSF161098">
    <property type="entry name" value="MetI-like"/>
    <property type="match status" value="1"/>
</dbReference>
<evidence type="ECO:0000256" key="6">
    <source>
        <dbReference type="ARBA" id="ARBA00023136"/>
    </source>
</evidence>
<evidence type="ECO:0000256" key="3">
    <source>
        <dbReference type="ARBA" id="ARBA00022475"/>
    </source>
</evidence>
<feature type="transmembrane region" description="Helical" evidence="7">
    <location>
        <begin position="134"/>
        <end position="156"/>
    </location>
</feature>
<feature type="transmembrane region" description="Helical" evidence="7">
    <location>
        <begin position="260"/>
        <end position="284"/>
    </location>
</feature>
<dbReference type="InterPro" id="IPR051393">
    <property type="entry name" value="ABC_transporter_permease"/>
</dbReference>
<dbReference type="PROSITE" id="PS50928">
    <property type="entry name" value="ABC_TM1"/>
    <property type="match status" value="1"/>
</dbReference>
<dbReference type="InterPro" id="IPR000515">
    <property type="entry name" value="MetI-like"/>
</dbReference>
<dbReference type="EMBL" id="VFPA01000003">
    <property type="protein sequence ID" value="TQM09113.1"/>
    <property type="molecule type" value="Genomic_DNA"/>
</dbReference>
<evidence type="ECO:0000256" key="8">
    <source>
        <dbReference type="SAM" id="MobiDB-lite"/>
    </source>
</evidence>
<comment type="caution">
    <text evidence="10">The sequence shown here is derived from an EMBL/GenBank/DDBJ whole genome shotgun (WGS) entry which is preliminary data.</text>
</comment>
<dbReference type="PANTHER" id="PTHR30193">
    <property type="entry name" value="ABC TRANSPORTER PERMEASE PROTEIN"/>
    <property type="match status" value="1"/>
</dbReference>
<dbReference type="CDD" id="cd06261">
    <property type="entry name" value="TM_PBP2"/>
    <property type="match status" value="1"/>
</dbReference>
<dbReference type="PANTHER" id="PTHR30193:SF41">
    <property type="entry name" value="DIACETYLCHITOBIOSE UPTAKE SYSTEM PERMEASE PROTEIN NGCF"/>
    <property type="match status" value="1"/>
</dbReference>
<accession>A0A543DIG2</accession>
<evidence type="ECO:0000313" key="11">
    <source>
        <dbReference type="Proteomes" id="UP000315677"/>
    </source>
</evidence>
<keyword evidence="6 7" id="KW-0472">Membrane</keyword>
<evidence type="ECO:0000256" key="5">
    <source>
        <dbReference type="ARBA" id="ARBA00022989"/>
    </source>
</evidence>
<sequence length="318" mass="34433">MATSAKPAPWRRPADRPPTGRGGARERMDVRPHSNRSFTGLGYVAPSLLVLVVVVVAPIVMSAYYSLTDFSLLGSPSWVGLDNYVYLLQDGSFRTALWQTFLYTVISVPLQTALALVIAAVLARRTRNRFGAFVRSALFIPVIASMVIIGSVWRYLVGADDGLVNAVLGVVGIDPVNWLGRPGTALLVVALVTVWKNIGYFLVIYYAGMLDVPEDLYEASTLDGAGPLRQFWSITVPSLRPVTVLVVILGTIWSFQVFDLVYTMTGGGPGGGTVTLVMAIYSSAFSNMQMGYASAMAMVLFAIVLTASLVQRRLLARK</sequence>
<evidence type="ECO:0000256" key="7">
    <source>
        <dbReference type="RuleBase" id="RU363032"/>
    </source>
</evidence>
<proteinExistence type="inferred from homology"/>
<feature type="transmembrane region" description="Helical" evidence="7">
    <location>
        <begin position="290"/>
        <end position="310"/>
    </location>
</feature>
<evidence type="ECO:0000256" key="2">
    <source>
        <dbReference type="ARBA" id="ARBA00022448"/>
    </source>
</evidence>
<name>A0A543DIG2_9PSEU</name>
<reference evidence="10 11" key="1">
    <citation type="submission" date="2019-06" db="EMBL/GenBank/DDBJ databases">
        <title>Sequencing the genomes of 1000 actinobacteria strains.</title>
        <authorList>
            <person name="Klenk H.-P."/>
        </authorList>
    </citation>
    <scope>NUCLEOTIDE SEQUENCE [LARGE SCALE GENOMIC DNA]</scope>
    <source>
        <strain evidence="10 11">DSM 45301</strain>
    </source>
</reference>
<keyword evidence="2 7" id="KW-0813">Transport</keyword>
<dbReference type="RefSeq" id="WP_211366804.1">
    <property type="nucleotide sequence ID" value="NZ_VFPA01000003.1"/>
</dbReference>
<dbReference type="InterPro" id="IPR035906">
    <property type="entry name" value="MetI-like_sf"/>
</dbReference>
<feature type="domain" description="ABC transmembrane type-1" evidence="9">
    <location>
        <begin position="97"/>
        <end position="311"/>
    </location>
</feature>
<evidence type="ECO:0000256" key="4">
    <source>
        <dbReference type="ARBA" id="ARBA00022692"/>
    </source>
</evidence>
<dbReference type="Pfam" id="PF00528">
    <property type="entry name" value="BPD_transp_1"/>
    <property type="match status" value="1"/>
</dbReference>
<feature type="transmembrane region" description="Helical" evidence="7">
    <location>
        <begin position="41"/>
        <end position="65"/>
    </location>
</feature>
<feature type="transmembrane region" description="Helical" evidence="7">
    <location>
        <begin position="231"/>
        <end position="253"/>
    </location>
</feature>
<comment type="similarity">
    <text evidence="7">Belongs to the binding-protein-dependent transport system permease family.</text>
</comment>
<organism evidence="10 11">
    <name type="scientific">Pseudonocardia kunmingensis</name>
    <dbReference type="NCBI Taxonomy" id="630975"/>
    <lineage>
        <taxon>Bacteria</taxon>
        <taxon>Bacillati</taxon>
        <taxon>Actinomycetota</taxon>
        <taxon>Actinomycetes</taxon>
        <taxon>Pseudonocardiales</taxon>
        <taxon>Pseudonocardiaceae</taxon>
        <taxon>Pseudonocardia</taxon>
    </lineage>
</organism>
<feature type="transmembrane region" description="Helical" evidence="7">
    <location>
        <begin position="162"/>
        <end position="179"/>
    </location>
</feature>
<keyword evidence="11" id="KW-1185">Reference proteome</keyword>
<evidence type="ECO:0000313" key="10">
    <source>
        <dbReference type="EMBL" id="TQM09113.1"/>
    </source>
</evidence>
<gene>
    <name evidence="10" type="ORF">FB558_4861</name>
</gene>
<dbReference type="GO" id="GO:0055085">
    <property type="term" value="P:transmembrane transport"/>
    <property type="evidence" value="ECO:0007669"/>
    <property type="project" value="InterPro"/>
</dbReference>
<feature type="region of interest" description="Disordered" evidence="8">
    <location>
        <begin position="1"/>
        <end position="29"/>
    </location>
</feature>
<dbReference type="AlphaFoldDB" id="A0A543DIG2"/>
<dbReference type="GO" id="GO:0005886">
    <property type="term" value="C:plasma membrane"/>
    <property type="evidence" value="ECO:0007669"/>
    <property type="project" value="UniProtKB-SubCell"/>
</dbReference>
<keyword evidence="5 7" id="KW-1133">Transmembrane helix</keyword>
<dbReference type="Gene3D" id="1.10.3720.10">
    <property type="entry name" value="MetI-like"/>
    <property type="match status" value="1"/>
</dbReference>
<comment type="subcellular location">
    <subcellularLocation>
        <location evidence="1 7">Cell membrane</location>
        <topology evidence="1 7">Multi-pass membrane protein</topology>
    </subcellularLocation>
</comment>
<keyword evidence="4 7" id="KW-0812">Transmembrane</keyword>
<dbReference type="Proteomes" id="UP000315677">
    <property type="component" value="Unassembled WGS sequence"/>
</dbReference>
<feature type="transmembrane region" description="Helical" evidence="7">
    <location>
        <begin position="101"/>
        <end position="122"/>
    </location>
</feature>
<protein>
    <submittedName>
        <fullName evidence="10">Carbohydrate ABC transporter membrane protein 1 (CUT1 family)</fullName>
    </submittedName>
</protein>
<evidence type="ECO:0000259" key="9">
    <source>
        <dbReference type="PROSITE" id="PS50928"/>
    </source>
</evidence>
<evidence type="ECO:0000256" key="1">
    <source>
        <dbReference type="ARBA" id="ARBA00004651"/>
    </source>
</evidence>